<dbReference type="Proteomes" id="UP001596957">
    <property type="component" value="Unassembled WGS sequence"/>
</dbReference>
<gene>
    <name evidence="1" type="ORF">ACFQZP_40125</name>
</gene>
<dbReference type="Pfam" id="PF19698">
    <property type="entry name" value="DUF6197"/>
    <property type="match status" value="1"/>
</dbReference>
<protein>
    <submittedName>
        <fullName evidence="1">Uncharacterized protein</fullName>
    </submittedName>
</protein>
<sequence length="234" mass="24785">MPAASTATPAAPRTFWSESVIAAAVDAVFAEAIAQELSAVLEDDAPARPAIVLPGTDLLIAQAGIIAGPCPPDPRTPSRTASALRTAGSFAARAAWWLLKHATFFAVSALGHGLRLLWDITVNPQPPTPAPRPETLRALKAADFLEATSEHIRERGWTQHALVSARGVCMIGAERELLRAGAASRTTAAAANVHVHAVIGGCSIPWWNDRLRRTEEQVHQALLTAAERARAAAR</sequence>
<accession>A0ABW2VWP5</accession>
<name>A0ABW2VWP5_9ACTN</name>
<evidence type="ECO:0000313" key="1">
    <source>
        <dbReference type="EMBL" id="MFD0287730.1"/>
    </source>
</evidence>
<comment type="caution">
    <text evidence="1">The sequence shown here is derived from an EMBL/GenBank/DDBJ whole genome shotgun (WGS) entry which is preliminary data.</text>
</comment>
<organism evidence="1 2">
    <name type="scientific">Streptomyces lutosisoli</name>
    <dbReference type="NCBI Taxonomy" id="2665721"/>
    <lineage>
        <taxon>Bacteria</taxon>
        <taxon>Bacillati</taxon>
        <taxon>Actinomycetota</taxon>
        <taxon>Actinomycetes</taxon>
        <taxon>Kitasatosporales</taxon>
        <taxon>Streptomycetaceae</taxon>
        <taxon>Streptomyces</taxon>
    </lineage>
</organism>
<keyword evidence="2" id="KW-1185">Reference proteome</keyword>
<dbReference type="EMBL" id="JBHTEC010000004">
    <property type="protein sequence ID" value="MFD0287730.1"/>
    <property type="molecule type" value="Genomic_DNA"/>
</dbReference>
<reference evidence="2" key="1">
    <citation type="journal article" date="2019" name="Int. J. Syst. Evol. Microbiol.">
        <title>The Global Catalogue of Microorganisms (GCM) 10K type strain sequencing project: providing services to taxonomists for standard genome sequencing and annotation.</title>
        <authorList>
            <consortium name="The Broad Institute Genomics Platform"/>
            <consortium name="The Broad Institute Genome Sequencing Center for Infectious Disease"/>
            <person name="Wu L."/>
            <person name="Ma J."/>
        </authorList>
    </citation>
    <scope>NUCLEOTIDE SEQUENCE [LARGE SCALE GENOMIC DNA]</scope>
    <source>
        <strain evidence="2">CGMCC 4.7198</strain>
    </source>
</reference>
<evidence type="ECO:0000313" key="2">
    <source>
        <dbReference type="Proteomes" id="UP001596957"/>
    </source>
</evidence>
<dbReference type="RefSeq" id="WP_381255979.1">
    <property type="nucleotide sequence ID" value="NZ_JBHTBI010000014.1"/>
</dbReference>
<proteinExistence type="predicted"/>
<dbReference type="InterPro" id="IPR045677">
    <property type="entry name" value="DUF6197"/>
</dbReference>